<evidence type="ECO:0000313" key="2">
    <source>
        <dbReference type="EMBL" id="KAJ6734898.1"/>
    </source>
</evidence>
<gene>
    <name evidence="2" type="ORF">OIU79_002052</name>
</gene>
<dbReference type="EMBL" id="JAPFFK010000011">
    <property type="protein sequence ID" value="KAJ6734898.1"/>
    <property type="molecule type" value="Genomic_DNA"/>
</dbReference>
<dbReference type="AlphaFoldDB" id="A0A9Q0URR9"/>
<name>A0A9Q0URR9_SALPP</name>
<dbReference type="SUPFAM" id="SSF52200">
    <property type="entry name" value="Toll/Interleukin receptor TIR domain"/>
    <property type="match status" value="1"/>
</dbReference>
<reference evidence="2" key="2">
    <citation type="journal article" date="2023" name="Int. J. Mol. Sci.">
        <title>De Novo Assembly and Annotation of 11 Diverse Shrub Willow (Salix) Genomes Reveals Novel Gene Organization in Sex-Linked Regions.</title>
        <authorList>
            <person name="Hyden B."/>
            <person name="Feng K."/>
            <person name="Yates T.B."/>
            <person name="Jawdy S."/>
            <person name="Cereghino C."/>
            <person name="Smart L.B."/>
            <person name="Muchero W."/>
        </authorList>
    </citation>
    <scope>NUCLEOTIDE SEQUENCE</scope>
    <source>
        <tissue evidence="2">Shoot tip</tissue>
    </source>
</reference>
<comment type="caution">
    <text evidence="2">The sequence shown here is derived from an EMBL/GenBank/DDBJ whole genome shotgun (WGS) entry which is preliminary data.</text>
</comment>
<organism evidence="2 3">
    <name type="scientific">Salix purpurea</name>
    <name type="common">Purple osier willow</name>
    <dbReference type="NCBI Taxonomy" id="77065"/>
    <lineage>
        <taxon>Eukaryota</taxon>
        <taxon>Viridiplantae</taxon>
        <taxon>Streptophyta</taxon>
        <taxon>Embryophyta</taxon>
        <taxon>Tracheophyta</taxon>
        <taxon>Spermatophyta</taxon>
        <taxon>Magnoliopsida</taxon>
        <taxon>eudicotyledons</taxon>
        <taxon>Gunneridae</taxon>
        <taxon>Pentapetalae</taxon>
        <taxon>rosids</taxon>
        <taxon>fabids</taxon>
        <taxon>Malpighiales</taxon>
        <taxon>Salicaceae</taxon>
        <taxon>Saliceae</taxon>
        <taxon>Salix</taxon>
    </lineage>
</organism>
<dbReference type="InterPro" id="IPR035897">
    <property type="entry name" value="Toll_tir_struct_dom_sf"/>
</dbReference>
<keyword evidence="3" id="KW-1185">Reference proteome</keyword>
<feature type="domain" description="TIR" evidence="1">
    <location>
        <begin position="2"/>
        <end position="78"/>
    </location>
</feature>
<dbReference type="Proteomes" id="UP001151532">
    <property type="component" value="Chromosome 17"/>
</dbReference>
<evidence type="ECO:0000313" key="3">
    <source>
        <dbReference type="Proteomes" id="UP001151532"/>
    </source>
</evidence>
<protein>
    <submittedName>
        <fullName evidence="2">TMV RESISTANCE PROTEIN N-LIKE</fullName>
    </submittedName>
</protein>
<dbReference type="OrthoDB" id="850348at2759"/>
<reference evidence="2" key="1">
    <citation type="submission" date="2022-11" db="EMBL/GenBank/DDBJ databases">
        <authorList>
            <person name="Hyden B.L."/>
            <person name="Feng K."/>
            <person name="Yates T."/>
            <person name="Jawdy S."/>
            <person name="Smart L.B."/>
            <person name="Muchero W."/>
        </authorList>
    </citation>
    <scope>NUCLEOTIDE SEQUENCE</scope>
    <source>
        <tissue evidence="2">Shoot tip</tissue>
    </source>
</reference>
<dbReference type="GO" id="GO:0007165">
    <property type="term" value="P:signal transduction"/>
    <property type="evidence" value="ECO:0007669"/>
    <property type="project" value="InterPro"/>
</dbReference>
<dbReference type="InterPro" id="IPR000157">
    <property type="entry name" value="TIR_dom"/>
</dbReference>
<sequence length="89" mass="10467">MSVIIFARDCATITWCFDELVKMVSFMDEMRPDTVFPVSYDANQIGRRYTIVFDNDEENFMDDVKVKRWMNILTGVKNDEKCGPESLKR</sequence>
<proteinExistence type="predicted"/>
<dbReference type="Gene3D" id="3.40.50.10140">
    <property type="entry name" value="Toll/interleukin-1 receptor homology (TIR) domain"/>
    <property type="match status" value="1"/>
</dbReference>
<accession>A0A9Q0URR9</accession>
<dbReference type="Pfam" id="PF01582">
    <property type="entry name" value="TIR"/>
    <property type="match status" value="1"/>
</dbReference>
<evidence type="ECO:0000259" key="1">
    <source>
        <dbReference type="Pfam" id="PF01582"/>
    </source>
</evidence>